<proteinExistence type="predicted"/>
<dbReference type="PANTHER" id="PTHR38546">
    <property type="entry name" value="DNA BINDING PROTEIN"/>
    <property type="match status" value="1"/>
</dbReference>
<sequence>MSSKRSSSRSNENEDFSLKLRELLTTNKKKKRNATKLLDETCSHIKRLNEEVDDLSNRISELLASPDIVSSINANILGQFLQQ</sequence>
<evidence type="ECO:0000256" key="1">
    <source>
        <dbReference type="ARBA" id="ARBA00004123"/>
    </source>
</evidence>
<dbReference type="Pfam" id="PF23174">
    <property type="entry name" value="bHLH_ILI"/>
    <property type="match status" value="1"/>
</dbReference>
<evidence type="ECO:0000256" key="6">
    <source>
        <dbReference type="SAM" id="Coils"/>
    </source>
</evidence>
<keyword evidence="2" id="KW-0341">Growth regulation</keyword>
<organism evidence="7 8">
    <name type="scientific">Durio zibethinus</name>
    <name type="common">Durian</name>
    <dbReference type="NCBI Taxonomy" id="66656"/>
    <lineage>
        <taxon>Eukaryota</taxon>
        <taxon>Viridiplantae</taxon>
        <taxon>Streptophyta</taxon>
        <taxon>Embryophyta</taxon>
        <taxon>Tracheophyta</taxon>
        <taxon>Spermatophyta</taxon>
        <taxon>Magnoliopsida</taxon>
        <taxon>eudicotyledons</taxon>
        <taxon>Gunneridae</taxon>
        <taxon>Pentapetalae</taxon>
        <taxon>rosids</taxon>
        <taxon>malvids</taxon>
        <taxon>Malvales</taxon>
        <taxon>Malvaceae</taxon>
        <taxon>Helicteroideae</taxon>
        <taxon>Durio</taxon>
    </lineage>
</organism>
<dbReference type="KEGG" id="dzi:111315968"/>
<keyword evidence="7" id="KW-1185">Reference proteome</keyword>
<keyword evidence="3" id="KW-0805">Transcription regulation</keyword>
<evidence type="ECO:0000313" key="8">
    <source>
        <dbReference type="RefSeq" id="XP_022773726.1"/>
    </source>
</evidence>
<keyword evidence="5" id="KW-0539">Nucleus</keyword>
<keyword evidence="4" id="KW-0804">Transcription</keyword>
<keyword evidence="6" id="KW-0175">Coiled coil</keyword>
<dbReference type="PANTHER" id="PTHR38546:SF6">
    <property type="entry name" value="TRANSCRIPTION FACTOR PRE3-LIKE"/>
    <property type="match status" value="1"/>
</dbReference>
<dbReference type="OrthoDB" id="1504901at2759"/>
<evidence type="ECO:0000256" key="2">
    <source>
        <dbReference type="ARBA" id="ARBA00022604"/>
    </source>
</evidence>
<evidence type="ECO:0000256" key="3">
    <source>
        <dbReference type="ARBA" id="ARBA00023015"/>
    </source>
</evidence>
<dbReference type="GeneID" id="111315968"/>
<accession>A0A6P6BA08</accession>
<dbReference type="SUPFAM" id="SSF47459">
    <property type="entry name" value="HLH, helix-loop-helix DNA-binding domain"/>
    <property type="match status" value="1"/>
</dbReference>
<protein>
    <submittedName>
        <fullName evidence="8">Transcription factor ILI4-like</fullName>
    </submittedName>
</protein>
<dbReference type="GO" id="GO:0040008">
    <property type="term" value="P:regulation of growth"/>
    <property type="evidence" value="ECO:0007669"/>
    <property type="project" value="InterPro"/>
</dbReference>
<dbReference type="Gene3D" id="4.10.280.10">
    <property type="entry name" value="Helix-loop-helix DNA-binding domain"/>
    <property type="match status" value="1"/>
</dbReference>
<feature type="coiled-coil region" evidence="6">
    <location>
        <begin position="20"/>
        <end position="65"/>
    </location>
</feature>
<dbReference type="InterPro" id="IPR044293">
    <property type="entry name" value="PRE"/>
</dbReference>
<dbReference type="InterPro" id="IPR044172">
    <property type="entry name" value="ILI2-like"/>
</dbReference>
<comment type="subcellular location">
    <subcellularLocation>
        <location evidence="1">Nucleus</location>
    </subcellularLocation>
</comment>
<dbReference type="GO" id="GO:0006355">
    <property type="term" value="P:regulation of DNA-templated transcription"/>
    <property type="evidence" value="ECO:0007669"/>
    <property type="project" value="InterPro"/>
</dbReference>
<dbReference type="InterPro" id="IPR036638">
    <property type="entry name" value="HLH_DNA-bd_sf"/>
</dbReference>
<dbReference type="RefSeq" id="XP_022773726.1">
    <property type="nucleotide sequence ID" value="XM_022917991.1"/>
</dbReference>
<evidence type="ECO:0000256" key="4">
    <source>
        <dbReference type="ARBA" id="ARBA00023163"/>
    </source>
</evidence>
<name>A0A6P6BA08_DURZI</name>
<evidence type="ECO:0000256" key="5">
    <source>
        <dbReference type="ARBA" id="ARBA00023242"/>
    </source>
</evidence>
<evidence type="ECO:0000313" key="7">
    <source>
        <dbReference type="Proteomes" id="UP000515121"/>
    </source>
</evidence>
<dbReference type="AlphaFoldDB" id="A0A6P6BA08"/>
<dbReference type="GO" id="GO:0046983">
    <property type="term" value="F:protein dimerization activity"/>
    <property type="evidence" value="ECO:0007669"/>
    <property type="project" value="InterPro"/>
</dbReference>
<dbReference type="GO" id="GO:0005634">
    <property type="term" value="C:nucleus"/>
    <property type="evidence" value="ECO:0007669"/>
    <property type="project" value="UniProtKB-SubCell"/>
</dbReference>
<reference evidence="8" key="1">
    <citation type="submission" date="2025-08" db="UniProtKB">
        <authorList>
            <consortium name="RefSeq"/>
        </authorList>
    </citation>
    <scope>IDENTIFICATION</scope>
    <source>
        <tissue evidence="8">Fruit stalk</tissue>
    </source>
</reference>
<dbReference type="Proteomes" id="UP000515121">
    <property type="component" value="Unplaced"/>
</dbReference>
<gene>
    <name evidence="8" type="primary">LOC111315968</name>
</gene>